<comment type="caution">
    <text evidence="1">The sequence shown here is derived from an EMBL/GenBank/DDBJ whole genome shotgun (WGS) entry which is preliminary data.</text>
</comment>
<evidence type="ECO:0008006" key="3">
    <source>
        <dbReference type="Google" id="ProtNLM"/>
    </source>
</evidence>
<evidence type="ECO:0000313" key="2">
    <source>
        <dbReference type="Proteomes" id="UP000705983"/>
    </source>
</evidence>
<gene>
    <name evidence="1" type="ORF">JVW63_01545</name>
</gene>
<proteinExistence type="predicted"/>
<keyword evidence="2" id="KW-1185">Reference proteome</keyword>
<dbReference type="Proteomes" id="UP000705983">
    <property type="component" value="Unassembled WGS sequence"/>
</dbReference>
<organism evidence="1 2">
    <name type="scientific">Flaviflexus equikiangi</name>
    <dbReference type="NCBI Taxonomy" id="2758573"/>
    <lineage>
        <taxon>Bacteria</taxon>
        <taxon>Bacillati</taxon>
        <taxon>Actinomycetota</taxon>
        <taxon>Actinomycetes</taxon>
        <taxon>Actinomycetales</taxon>
        <taxon>Actinomycetaceae</taxon>
        <taxon>Flaviflexus</taxon>
    </lineage>
</organism>
<reference evidence="2" key="1">
    <citation type="submission" date="2021-02" db="EMBL/GenBank/DDBJ databases">
        <title>Leucobacter sp. CX169.</title>
        <authorList>
            <person name="Cheng Y."/>
        </authorList>
    </citation>
    <scope>NUCLEOTIDE SEQUENCE [LARGE SCALE GENOMIC DNA]</scope>
    <source>
        <strain evidence="2">JY899</strain>
    </source>
</reference>
<dbReference type="Gene3D" id="3.10.400.10">
    <property type="entry name" value="Sulfate adenylyltransferase"/>
    <property type="match status" value="1"/>
</dbReference>
<dbReference type="EMBL" id="JAFFJS010000001">
    <property type="protein sequence ID" value="MBM9432397.1"/>
    <property type="molecule type" value="Genomic_DNA"/>
</dbReference>
<evidence type="ECO:0000313" key="1">
    <source>
        <dbReference type="EMBL" id="MBM9432397.1"/>
    </source>
</evidence>
<accession>A0ABS2TDK8</accession>
<dbReference type="SUPFAM" id="SSF88697">
    <property type="entry name" value="PUA domain-like"/>
    <property type="match status" value="1"/>
</dbReference>
<name>A0ABS2TDK8_9ACTO</name>
<sequence length="132" mass="14407">MTDIESFWSRAIIKARINPLEVVTGPDRESVLTPPAWSLDDETVTAALESKSTVLTSLETDHEDLPRVGALSILLWEDGTPAALLRTTDVSVYGPDELDGRAEVGDWAALRDSVSKGSRVVVERFRVIADNS</sequence>
<dbReference type="RefSeq" id="WP_187995962.1">
    <property type="nucleotide sequence ID" value="NZ_JACEXG010000001.1"/>
</dbReference>
<protein>
    <recommendedName>
        <fullName evidence="3">ASCH domain-containing protein</fullName>
    </recommendedName>
</protein>
<dbReference type="InterPro" id="IPR015947">
    <property type="entry name" value="PUA-like_sf"/>
</dbReference>